<comment type="caution">
    <text evidence="1">The sequence shown here is derived from an EMBL/GenBank/DDBJ whole genome shotgun (WGS) entry which is preliminary data.</text>
</comment>
<dbReference type="AlphaFoldDB" id="A0A255DQP1"/>
<keyword evidence="2" id="KW-1185">Reference proteome</keyword>
<protein>
    <recommendedName>
        <fullName evidence="3">Terminase</fullName>
    </recommendedName>
</protein>
<accession>A0A255DQP1</accession>
<name>A0A255DQP1_9MYCO</name>
<evidence type="ECO:0000313" key="2">
    <source>
        <dbReference type="Proteomes" id="UP000216063"/>
    </source>
</evidence>
<evidence type="ECO:0000313" key="1">
    <source>
        <dbReference type="EMBL" id="OYN81767.1"/>
    </source>
</evidence>
<dbReference type="Proteomes" id="UP000216063">
    <property type="component" value="Unassembled WGS sequence"/>
</dbReference>
<evidence type="ECO:0008006" key="3">
    <source>
        <dbReference type="Google" id="ProtNLM"/>
    </source>
</evidence>
<reference evidence="1 2" key="1">
    <citation type="submission" date="2017-07" db="EMBL/GenBank/DDBJ databases">
        <title>The new phylogeny of genus Mycobacterium.</title>
        <authorList>
            <person name="Tortoli E."/>
            <person name="Trovato A."/>
            <person name="Cirillo D.M."/>
        </authorList>
    </citation>
    <scope>NUCLEOTIDE SEQUENCE [LARGE SCALE GENOMIC DNA]</scope>
    <source>
        <strain evidence="1 2">ATCC 33027</strain>
    </source>
</reference>
<gene>
    <name evidence="1" type="ORF">CG716_05340</name>
</gene>
<dbReference type="EMBL" id="NOZR01000003">
    <property type="protein sequence ID" value="OYN81767.1"/>
    <property type="molecule type" value="Genomic_DNA"/>
</dbReference>
<dbReference type="OrthoDB" id="4746612at2"/>
<organism evidence="1 2">
    <name type="scientific">Mycolicibacterium sphagni</name>
    <dbReference type="NCBI Taxonomy" id="1786"/>
    <lineage>
        <taxon>Bacteria</taxon>
        <taxon>Bacillati</taxon>
        <taxon>Actinomycetota</taxon>
        <taxon>Actinomycetes</taxon>
        <taxon>Mycobacteriales</taxon>
        <taxon>Mycobacteriaceae</taxon>
        <taxon>Mycolicibacterium</taxon>
    </lineage>
</organism>
<sequence>MPPRKRAVPKKDFPPGLLEAGQELWMSISAERQLDAASKVLLINACRIADRLDALDSEIDGRLVSFNARGDEVINPLISEHRQQYTTLANILSKMGLGELPKPKQGGSRWDELAAKRAERAAAQADAARVA</sequence>
<proteinExistence type="predicted"/>